<dbReference type="Pfam" id="PF00207">
    <property type="entry name" value="A2M"/>
    <property type="match status" value="1"/>
</dbReference>
<feature type="region of interest" description="Disordered" evidence="1">
    <location>
        <begin position="739"/>
        <end position="760"/>
    </location>
</feature>
<dbReference type="RefSeq" id="WP_170137869.1">
    <property type="nucleotide sequence ID" value="NZ_QLMA01000008.1"/>
</dbReference>
<dbReference type="InterPro" id="IPR008969">
    <property type="entry name" value="CarboxyPept-like_regulatory"/>
</dbReference>
<dbReference type="PANTHER" id="PTHR40094:SF1">
    <property type="entry name" value="UBIQUITIN DOMAIN-CONTAINING PROTEIN"/>
    <property type="match status" value="1"/>
</dbReference>
<dbReference type="SMART" id="SM01360">
    <property type="entry name" value="A2M"/>
    <property type="match status" value="1"/>
</dbReference>
<dbReference type="InterPro" id="IPR008930">
    <property type="entry name" value="Terpenoid_cyclase/PrenylTrfase"/>
</dbReference>
<feature type="compositionally biased region" description="Low complexity" evidence="1">
    <location>
        <begin position="743"/>
        <end position="756"/>
    </location>
</feature>
<keyword evidence="3" id="KW-0675">Receptor</keyword>
<name>A0A327VPZ5_9BACT</name>
<evidence type="ECO:0000313" key="4">
    <source>
        <dbReference type="Proteomes" id="UP000249819"/>
    </source>
</evidence>
<feature type="domain" description="Alpha-2-macroglobulin" evidence="2">
    <location>
        <begin position="861"/>
        <end position="950"/>
    </location>
</feature>
<dbReference type="SUPFAM" id="SSF49464">
    <property type="entry name" value="Carboxypeptidase regulatory domain-like"/>
    <property type="match status" value="1"/>
</dbReference>
<reference evidence="3 4" key="1">
    <citation type="submission" date="2018-06" db="EMBL/GenBank/DDBJ databases">
        <title>Genomic Encyclopedia of Archaeal and Bacterial Type Strains, Phase II (KMG-II): from individual species to whole genera.</title>
        <authorList>
            <person name="Goeker M."/>
        </authorList>
    </citation>
    <scope>NUCLEOTIDE SEQUENCE [LARGE SCALE GENOMIC DNA]</scope>
    <source>
        <strain evidence="3 4">DSM 29821</strain>
    </source>
</reference>
<dbReference type="Gene3D" id="1.50.10.20">
    <property type="match status" value="1"/>
</dbReference>
<dbReference type="SUPFAM" id="SSF48239">
    <property type="entry name" value="Terpenoid cyclases/Protein prenyltransferases"/>
    <property type="match status" value="1"/>
</dbReference>
<comment type="caution">
    <text evidence="3">The sequence shown here is derived from an EMBL/GenBank/DDBJ whole genome shotgun (WGS) entry which is preliminary data.</text>
</comment>
<evidence type="ECO:0000259" key="2">
    <source>
        <dbReference type="SMART" id="SM01360"/>
    </source>
</evidence>
<dbReference type="InterPro" id="IPR037066">
    <property type="entry name" value="Plug_dom_sf"/>
</dbReference>
<dbReference type="Gene3D" id="2.170.130.10">
    <property type="entry name" value="TonB-dependent receptor, plug domain"/>
    <property type="match status" value="1"/>
</dbReference>
<evidence type="ECO:0000256" key="1">
    <source>
        <dbReference type="SAM" id="MobiDB-lite"/>
    </source>
</evidence>
<sequence>MKKTGNQFLSATVTARNSRHDSISQMTLRLPGKIPVSPYVAGYEVKAGETTGSYELKSSDAAINVSAERSQDSVFVSISNPSKIPVWFQVYAGNKLVHRGYGQEIYWTAKAFRHKHYTVRTQYIYGGVARKNVSYAYDIPRLLQVSIQAPGIIQPGGKAHLTVNVRDYQNKPVKDADVTAFAYTSKFKTEDPKIPYYGAATARIRRVGSSYIANNPGAFSVEGNLNWARWKSILGLDTLPYFRFFHPEGLIYNFEPVDLDITQVAPFVVKKGTPQIPHMMWIDEDLRYVYGTTTTDDYSFPIHPGHHTIRIRTASEEVIVDSVYIPEGKKTFICLPADKPSPGVRILSKPGTFTTKEKKQIDSNLILLSSDNNYLRYIYGASTSYALPFKAAINGNDLIGPFSGQYLSDYSGYKNVHYYQEYYYHSGKQIHQSFVPAANYFHEIKNGLVRETEAHISRDYFSKRLAKDLSSPPLKDTVMTYDQLEKALLNNLENMSVSHKMYGYTSHLTLLFNNSFRDSIRQIFIYKHKDPYWITLCDPIMEAVPNSYEGLYKVVVLMKNTGYVAFDSLKVIDGYQSIYHYISPKVLAETDTISHLRTRLNEAIMDGTKASAFIEYPPYEPSTPTTYSRSYLDRTAYTDFFPKASRSNTHTLTGKVTDEKKAGLAGVTVYLLGTSRGAITDGNGEYKLPVPDSCTIIFTMLGYQPKALPVPGLQTLDVTLKPYTATLSEVLVTGYATRREARTTGSASSSSSRRGGNLAAPNDKVAIGGLKSTQNLNGLGNAPLLFVDGAPYNGSISDLDPNTIADINVITGDRATALYGVNGVDGVILITTTGKKSSDGKSEEEVPGQKIRLRQNFRDDAFWQPRLRTNENGEASFDVTYPDDITSWKTNALVMTDNKLSGRTTATTKAFRSLSAKLALPKFVLAGDTLGVLTKITNYAADSIHLLRQLKVNDQSLLDGEVSLTTTNIATTPVLVTNTDSLRATFLISNHMNMNDGEYKAIPVLPVGTMETSGKFLLLRGDTSIDIPASGDTSALHLYASTTAMPILLEEVEYLINYKYLCNEQTASKLVALLLKRKWARAMNTPFKHDDMIRKLMDHLEKGKNDAGLWGWWPGNQTTYWITAHVVKALNMASQQGFKTKSYSPEVLRLIVPHIPEDLPNRLSMLETLLDINPAMNIRPYMDTFNNAKLTSYQWLQVIRLQQRSGMPVNTGFITKAVQKTMLGNTYWGDDGIFLIGNRLQTTLQVYRILKAEGGHDDLLRSTRTWILEQRGTHSWRNTYESASILETIWDDVTRENETAAPVLTINNREITDFPYAAALPGNTAVSVRKSGNRTVYFNSWQQHFNAEPVRKDDAFRIRTFFSQENHSGYLKAGEPATLQVSVEVKGEADFVMIEVPIPAGCSYHSKRQGYYEDYREYNYEKVTIFCQHLNKGMVNFQVELMPRYTGTYQLNPARAELMYFPVFYGHEGMKSIRIQ</sequence>
<dbReference type="Pfam" id="PF13715">
    <property type="entry name" value="CarbopepD_reg_2"/>
    <property type="match status" value="1"/>
</dbReference>
<dbReference type="InterPro" id="IPR041246">
    <property type="entry name" value="Bact_MG10"/>
</dbReference>
<dbReference type="Proteomes" id="UP000249819">
    <property type="component" value="Unassembled WGS sequence"/>
</dbReference>
<dbReference type="Gene3D" id="2.20.130.20">
    <property type="match status" value="1"/>
</dbReference>
<dbReference type="SUPFAM" id="SSF56935">
    <property type="entry name" value="Porins"/>
    <property type="match status" value="1"/>
</dbReference>
<keyword evidence="4" id="KW-1185">Reference proteome</keyword>
<dbReference type="InterPro" id="IPR051802">
    <property type="entry name" value="YfhM-like"/>
</dbReference>
<dbReference type="EMBL" id="QLMA01000008">
    <property type="protein sequence ID" value="RAJ76506.1"/>
    <property type="molecule type" value="Genomic_DNA"/>
</dbReference>
<dbReference type="GO" id="GO:0004866">
    <property type="term" value="F:endopeptidase inhibitor activity"/>
    <property type="evidence" value="ECO:0007669"/>
    <property type="project" value="InterPro"/>
</dbReference>
<dbReference type="PANTHER" id="PTHR40094">
    <property type="entry name" value="ALPHA-2-MACROGLOBULIN HOMOLOG"/>
    <property type="match status" value="1"/>
</dbReference>
<organism evidence="3 4">
    <name type="scientific">Chitinophaga dinghuensis</name>
    <dbReference type="NCBI Taxonomy" id="1539050"/>
    <lineage>
        <taxon>Bacteria</taxon>
        <taxon>Pseudomonadati</taxon>
        <taxon>Bacteroidota</taxon>
        <taxon>Chitinophagia</taxon>
        <taxon>Chitinophagales</taxon>
        <taxon>Chitinophagaceae</taxon>
        <taxon>Chitinophaga</taxon>
    </lineage>
</organism>
<dbReference type="Gene3D" id="2.60.40.1120">
    <property type="entry name" value="Carboxypeptidase-like, regulatory domain"/>
    <property type="match status" value="1"/>
</dbReference>
<proteinExistence type="predicted"/>
<gene>
    <name evidence="3" type="ORF">CLV59_10825</name>
</gene>
<protein>
    <submittedName>
        <fullName evidence="3">TonB-dependent receptor-like protein</fullName>
    </submittedName>
</protein>
<dbReference type="Pfam" id="PF17973">
    <property type="entry name" value="bMG10"/>
    <property type="match status" value="1"/>
</dbReference>
<evidence type="ECO:0000313" key="3">
    <source>
        <dbReference type="EMBL" id="RAJ76506.1"/>
    </source>
</evidence>
<accession>A0A327VPZ5</accession>
<dbReference type="InterPro" id="IPR001599">
    <property type="entry name" value="Macroglobln_a2"/>
</dbReference>